<dbReference type="AlphaFoldDB" id="A0A2P6NJT5"/>
<dbReference type="Pfam" id="PF00005">
    <property type="entry name" value="ABC_tran"/>
    <property type="match status" value="2"/>
</dbReference>
<dbReference type="CDD" id="cd03221">
    <property type="entry name" value="ABCF_EF-3"/>
    <property type="match status" value="2"/>
</dbReference>
<dbReference type="PANTHER" id="PTHR19211:SF117">
    <property type="entry name" value="ATP-BINDING CASSETTE SUB-FAMILY F MEMBER 3"/>
    <property type="match status" value="1"/>
</dbReference>
<proteinExistence type="predicted"/>
<dbReference type="GO" id="GO:0016887">
    <property type="term" value="F:ATP hydrolysis activity"/>
    <property type="evidence" value="ECO:0007669"/>
    <property type="project" value="InterPro"/>
</dbReference>
<evidence type="ECO:0000313" key="6">
    <source>
        <dbReference type="Proteomes" id="UP000241769"/>
    </source>
</evidence>
<evidence type="ECO:0000256" key="3">
    <source>
        <dbReference type="ARBA" id="ARBA00022840"/>
    </source>
</evidence>
<dbReference type="GO" id="GO:0005524">
    <property type="term" value="F:ATP binding"/>
    <property type="evidence" value="ECO:0007669"/>
    <property type="project" value="UniProtKB-KW"/>
</dbReference>
<dbReference type="SMART" id="SM00382">
    <property type="entry name" value="AAA"/>
    <property type="match status" value="2"/>
</dbReference>
<dbReference type="Pfam" id="PF12796">
    <property type="entry name" value="Ank_2"/>
    <property type="match status" value="2"/>
</dbReference>
<protein>
    <recommendedName>
        <fullName evidence="4">ABC transporter domain-containing protein</fullName>
    </recommendedName>
</protein>
<dbReference type="PROSITE" id="PS50893">
    <property type="entry name" value="ABC_TRANSPORTER_2"/>
    <property type="match status" value="2"/>
</dbReference>
<comment type="caution">
    <text evidence="5">The sequence shown here is derived from an EMBL/GenBank/DDBJ whole genome shotgun (WGS) entry which is preliminary data.</text>
</comment>
<evidence type="ECO:0000256" key="1">
    <source>
        <dbReference type="ARBA" id="ARBA00022737"/>
    </source>
</evidence>
<dbReference type="OrthoDB" id="2110130at2759"/>
<evidence type="ECO:0000259" key="4">
    <source>
        <dbReference type="PROSITE" id="PS50893"/>
    </source>
</evidence>
<dbReference type="InParanoid" id="A0A2P6NJT5"/>
<keyword evidence="2" id="KW-0547">Nucleotide-binding</keyword>
<reference evidence="5 6" key="1">
    <citation type="journal article" date="2018" name="Genome Biol. Evol.">
        <title>Multiple Roots of Fruiting Body Formation in Amoebozoa.</title>
        <authorList>
            <person name="Hillmann F."/>
            <person name="Forbes G."/>
            <person name="Novohradska S."/>
            <person name="Ferling I."/>
            <person name="Riege K."/>
            <person name="Groth M."/>
            <person name="Westermann M."/>
            <person name="Marz M."/>
            <person name="Spaller T."/>
            <person name="Winckler T."/>
            <person name="Schaap P."/>
            <person name="Glockner G."/>
        </authorList>
    </citation>
    <scope>NUCLEOTIDE SEQUENCE [LARGE SCALE GENOMIC DNA]</scope>
    <source>
        <strain evidence="5 6">Jena</strain>
    </source>
</reference>
<dbReference type="InterPro" id="IPR003439">
    <property type="entry name" value="ABC_transporter-like_ATP-bd"/>
</dbReference>
<dbReference type="SMART" id="SM00248">
    <property type="entry name" value="ANK"/>
    <property type="match status" value="7"/>
</dbReference>
<dbReference type="Pfam" id="PF12848">
    <property type="entry name" value="ABC_tran_Xtn"/>
    <property type="match status" value="1"/>
</dbReference>
<dbReference type="PROSITE" id="PS00211">
    <property type="entry name" value="ABC_TRANSPORTER_1"/>
    <property type="match status" value="1"/>
</dbReference>
<feature type="domain" description="ABC transporter" evidence="4">
    <location>
        <begin position="247"/>
        <end position="527"/>
    </location>
</feature>
<dbReference type="InterPro" id="IPR027417">
    <property type="entry name" value="P-loop_NTPase"/>
</dbReference>
<organism evidence="5 6">
    <name type="scientific">Planoprotostelium fungivorum</name>
    <dbReference type="NCBI Taxonomy" id="1890364"/>
    <lineage>
        <taxon>Eukaryota</taxon>
        <taxon>Amoebozoa</taxon>
        <taxon>Evosea</taxon>
        <taxon>Variosea</taxon>
        <taxon>Cavosteliida</taxon>
        <taxon>Cavosteliaceae</taxon>
        <taxon>Planoprotostelium</taxon>
    </lineage>
</organism>
<dbReference type="InterPro" id="IPR017871">
    <property type="entry name" value="ABC_transporter-like_CS"/>
</dbReference>
<keyword evidence="6" id="KW-1185">Reference proteome</keyword>
<dbReference type="STRING" id="1890364.A0A2P6NJT5"/>
<sequence>MVQRNLVLRDHLSDYHLTCSSEKKADYFDRAIPRIYRELATTTKPVVSSTHCGKMASEAIKAALGPDDFAKIDETTLDYMVGIFSDKDSSEDDVVDSAYPMIMDTLSLDSEQAAKDKALQIIQIIRPPKVKTDVVKKVLNAPVMIARIAEKQQEDVLKQLRVEMPADVNFNKSMTAKFSEVSVDAGGSESEVRAALKNQKKEIRKEKRETVREQRYAQLRDQIMQRLSTRPVKMHAQPAEGGKQRDIKLEGISMVLGSLELLKEANMTFSDGRKYGLIGKNGVGKTTFLKHLAAHAFPGIPKHLQILHIEQEVEATDVSVIDTILATDIERDALYREEKQIQILLDANDQKGPVTLEQAIAELTETLKQLKKGDEFSLLELSHNERGDRLVDIFARLQEIEADAAPAKAGAILAGLGFTPAMQKQATKDFSGGWRMRISLGEALFISPDILLLDEPTNHLDLHAVIWLEEYLASWNRMILTVSHDRDFLNSVCTDVIHFEKKTMIKYKGDYDEFEKQRIENIKTQNRQAEAQTKERAHLQSFVDKNRAKAATAKMAQSRIKMLAKMELIHEISGKDPTFTFTIPQPDEISGNLVTLMDVSYGYSKDRVLYTGINSNVQMNSRVALVGDNGVGKSTLLKLILQEMEPITGIVKLNPKCKVARFTQHHMDQLDGKKSPLQWFRDMYPTTPPQDIRKHLGGMGITGSLALQPIYSLSGGQKSRVAFAHCTWQKPHLLLLDEPTNHLDMETIDALIMALNDFEGGVLLVSHDAHLISTACEEIWICGDNKITRFNGDFEDYRKSQLSNTCQLWKDVVDGFTDWLCDSNGQHQKDIMKRAVFDAHHEVIRLLLADPRVDPSALDNQAFIWAATNGHHEVVRLLLADSRVDPSTRDNQAFRQAATHGHHEVIQLLLADSRVDPSTRDNEAFRWAATNGRHEVIQLLLADSRVDPSARDNQAFRQAATNRHHEVIQLLLADPRVDPSARDNQAIRWAASDGHHEVIRLLLADSRVDPSVCNQEAIKKASSEGHAMTVQLLLTDPRVDPSVDDQYAIRHATDSDTARVLLADHRVDSTATDGQHK</sequence>
<dbReference type="Gene3D" id="1.25.40.20">
    <property type="entry name" value="Ankyrin repeat-containing domain"/>
    <property type="match status" value="2"/>
</dbReference>
<dbReference type="FunFam" id="3.40.50.300:FF:000104">
    <property type="entry name" value="ATP-binding cassette sub-family F member 3"/>
    <property type="match status" value="1"/>
</dbReference>
<evidence type="ECO:0000256" key="2">
    <source>
        <dbReference type="ARBA" id="ARBA00022741"/>
    </source>
</evidence>
<dbReference type="InterPro" id="IPR003593">
    <property type="entry name" value="AAA+_ATPase"/>
</dbReference>
<dbReference type="InterPro" id="IPR032781">
    <property type="entry name" value="ABC_tran_Xtn"/>
</dbReference>
<accession>A0A2P6NJT5</accession>
<name>A0A2P6NJT5_9EUKA</name>
<dbReference type="InterPro" id="IPR050611">
    <property type="entry name" value="ABCF"/>
</dbReference>
<dbReference type="SUPFAM" id="SSF48403">
    <property type="entry name" value="Ankyrin repeat"/>
    <property type="match status" value="1"/>
</dbReference>
<feature type="domain" description="ABC transporter" evidence="4">
    <location>
        <begin position="594"/>
        <end position="810"/>
    </location>
</feature>
<dbReference type="Proteomes" id="UP000241769">
    <property type="component" value="Unassembled WGS sequence"/>
</dbReference>
<dbReference type="PANTHER" id="PTHR19211">
    <property type="entry name" value="ATP-BINDING TRANSPORT PROTEIN-RELATED"/>
    <property type="match status" value="1"/>
</dbReference>
<dbReference type="Gene3D" id="3.40.50.300">
    <property type="entry name" value="P-loop containing nucleotide triphosphate hydrolases"/>
    <property type="match status" value="2"/>
</dbReference>
<evidence type="ECO:0000313" key="5">
    <source>
        <dbReference type="EMBL" id="PRP84204.1"/>
    </source>
</evidence>
<dbReference type="InterPro" id="IPR036770">
    <property type="entry name" value="Ankyrin_rpt-contain_sf"/>
</dbReference>
<dbReference type="InterPro" id="IPR002110">
    <property type="entry name" value="Ankyrin_rpt"/>
</dbReference>
<keyword evidence="3" id="KW-0067">ATP-binding</keyword>
<dbReference type="EMBL" id="MDYQ01000067">
    <property type="protein sequence ID" value="PRP84204.1"/>
    <property type="molecule type" value="Genomic_DNA"/>
</dbReference>
<keyword evidence="1" id="KW-0677">Repeat</keyword>
<dbReference type="SUPFAM" id="SSF52540">
    <property type="entry name" value="P-loop containing nucleoside triphosphate hydrolases"/>
    <property type="match status" value="2"/>
</dbReference>
<gene>
    <name evidence="5" type="ORF">PROFUN_08404</name>
</gene>